<reference evidence="2" key="1">
    <citation type="submission" date="2021-03" db="UniProtKB">
        <authorList>
            <consortium name="EnsemblPlants"/>
        </authorList>
    </citation>
    <scope>IDENTIFICATION</scope>
</reference>
<dbReference type="EMBL" id="UZAU01000811">
    <property type="status" value="NOT_ANNOTATED_CDS"/>
    <property type="molecule type" value="Genomic_DNA"/>
</dbReference>
<evidence type="ECO:0000256" key="1">
    <source>
        <dbReference type="SAM" id="Phobius"/>
    </source>
</evidence>
<sequence>MGEVLVHNWVVNHMIGWFRGNSEKFVYYVKLLFVLIVNSNFGSDSYFCERNVRRVYILCMILTLNIGGQKSPILSFLRHFTSEFFL</sequence>
<dbReference type="Proteomes" id="UP000596661">
    <property type="component" value="Unassembled WGS sequence"/>
</dbReference>
<feature type="transmembrane region" description="Helical" evidence="1">
    <location>
        <begin position="25"/>
        <end position="43"/>
    </location>
</feature>
<proteinExistence type="predicted"/>
<dbReference type="Gramene" id="novel_model_7048_5bd9a17a.2.5bd9b13d">
    <property type="protein sequence ID" value="cds.novel_model_7048_5bd9a17a.2.5bd9b13d"/>
    <property type="gene ID" value="novel_gene_3708_5bd9a17a"/>
</dbReference>
<evidence type="ECO:0000313" key="3">
    <source>
        <dbReference type="Proteomes" id="UP000596661"/>
    </source>
</evidence>
<dbReference type="EnsemblPlants" id="novel_model_7048_5bd9a17a.2.5bd9b13d">
    <property type="protein sequence ID" value="cds.novel_model_7048_5bd9a17a.2.5bd9b13d"/>
    <property type="gene ID" value="novel_gene_3708_5bd9a17a"/>
</dbReference>
<keyword evidence="1" id="KW-0472">Membrane</keyword>
<organism evidence="2 3">
    <name type="scientific">Cannabis sativa</name>
    <name type="common">Hemp</name>
    <name type="synonym">Marijuana</name>
    <dbReference type="NCBI Taxonomy" id="3483"/>
    <lineage>
        <taxon>Eukaryota</taxon>
        <taxon>Viridiplantae</taxon>
        <taxon>Streptophyta</taxon>
        <taxon>Embryophyta</taxon>
        <taxon>Tracheophyta</taxon>
        <taxon>Spermatophyta</taxon>
        <taxon>Magnoliopsida</taxon>
        <taxon>eudicotyledons</taxon>
        <taxon>Gunneridae</taxon>
        <taxon>Pentapetalae</taxon>
        <taxon>rosids</taxon>
        <taxon>fabids</taxon>
        <taxon>Rosales</taxon>
        <taxon>Cannabaceae</taxon>
        <taxon>Cannabis</taxon>
    </lineage>
</organism>
<protein>
    <submittedName>
        <fullName evidence="2">Uncharacterized protein</fullName>
    </submittedName>
</protein>
<keyword evidence="1" id="KW-0812">Transmembrane</keyword>
<keyword evidence="1" id="KW-1133">Transmembrane helix</keyword>
<name>A0A803RAH3_CANSA</name>
<dbReference type="AlphaFoldDB" id="A0A803RAH3"/>
<evidence type="ECO:0000313" key="2">
    <source>
        <dbReference type="EnsemblPlants" id="cds.novel_model_7048_5bd9a17a.2.5bd9b13d"/>
    </source>
</evidence>
<feature type="transmembrane region" description="Helical" evidence="1">
    <location>
        <begin position="55"/>
        <end position="77"/>
    </location>
</feature>
<keyword evidence="3" id="KW-1185">Reference proteome</keyword>
<accession>A0A803RAH3</accession>